<evidence type="ECO:0000256" key="2">
    <source>
        <dbReference type="ARBA" id="ARBA00010596"/>
    </source>
</evidence>
<comment type="similarity">
    <text evidence="2 6">Belongs to the YIP1 family.</text>
</comment>
<dbReference type="GO" id="GO:0005802">
    <property type="term" value="C:trans-Golgi network"/>
    <property type="evidence" value="ECO:0007669"/>
    <property type="project" value="TreeGrafter"/>
</dbReference>
<feature type="transmembrane region" description="Helical" evidence="6">
    <location>
        <begin position="162"/>
        <end position="184"/>
    </location>
</feature>
<dbReference type="GO" id="GO:0006888">
    <property type="term" value="P:endoplasmic reticulum to Golgi vesicle-mediated transport"/>
    <property type="evidence" value="ECO:0007669"/>
    <property type="project" value="InterPro"/>
</dbReference>
<evidence type="ECO:0000256" key="5">
    <source>
        <dbReference type="ARBA" id="ARBA00023136"/>
    </source>
</evidence>
<dbReference type="PANTHER" id="PTHR21236:SF1">
    <property type="entry name" value="PROTEIN YIPF6"/>
    <property type="match status" value="1"/>
</dbReference>
<keyword evidence="3 6" id="KW-0812">Transmembrane</keyword>
<dbReference type="PANTHER" id="PTHR21236">
    <property type="entry name" value="GOLGI MEMBRANE PROTEIN YIP1"/>
    <property type="match status" value="1"/>
</dbReference>
<evidence type="ECO:0000313" key="10">
    <source>
        <dbReference type="Proteomes" id="UP001201812"/>
    </source>
</evidence>
<proteinExistence type="inferred from homology"/>
<reference evidence="9" key="1">
    <citation type="submission" date="2022-01" db="EMBL/GenBank/DDBJ databases">
        <title>Genome Sequence Resource for Two Populations of Ditylenchus destructor, the Migratory Endoparasitic Phytonematode.</title>
        <authorList>
            <person name="Zhang H."/>
            <person name="Lin R."/>
            <person name="Xie B."/>
        </authorList>
    </citation>
    <scope>NUCLEOTIDE SEQUENCE</scope>
    <source>
        <strain evidence="9">BazhouSP</strain>
    </source>
</reference>
<keyword evidence="4 6" id="KW-1133">Transmembrane helix</keyword>
<evidence type="ECO:0000259" key="8">
    <source>
        <dbReference type="Pfam" id="PF04893"/>
    </source>
</evidence>
<dbReference type="InterPro" id="IPR045231">
    <property type="entry name" value="Yip1/4-like"/>
</dbReference>
<feature type="domain" description="Yip1" evidence="8">
    <location>
        <begin position="91"/>
        <end position="239"/>
    </location>
</feature>
<dbReference type="GO" id="GO:0000139">
    <property type="term" value="C:Golgi membrane"/>
    <property type="evidence" value="ECO:0007669"/>
    <property type="project" value="UniProtKB-SubCell"/>
</dbReference>
<organism evidence="9 10">
    <name type="scientific">Ditylenchus destructor</name>
    <dbReference type="NCBI Taxonomy" id="166010"/>
    <lineage>
        <taxon>Eukaryota</taxon>
        <taxon>Metazoa</taxon>
        <taxon>Ecdysozoa</taxon>
        <taxon>Nematoda</taxon>
        <taxon>Chromadorea</taxon>
        <taxon>Rhabditida</taxon>
        <taxon>Tylenchina</taxon>
        <taxon>Tylenchomorpha</taxon>
        <taxon>Sphaerularioidea</taxon>
        <taxon>Anguinidae</taxon>
        <taxon>Anguininae</taxon>
        <taxon>Ditylenchus</taxon>
    </lineage>
</organism>
<keyword evidence="10" id="KW-1185">Reference proteome</keyword>
<evidence type="ECO:0000256" key="3">
    <source>
        <dbReference type="ARBA" id="ARBA00022692"/>
    </source>
</evidence>
<evidence type="ECO:0000256" key="1">
    <source>
        <dbReference type="ARBA" id="ARBA00004141"/>
    </source>
</evidence>
<protein>
    <recommendedName>
        <fullName evidence="6">Protein YIPF</fullName>
    </recommendedName>
</protein>
<feature type="transmembrane region" description="Helical" evidence="6">
    <location>
        <begin position="102"/>
        <end position="120"/>
    </location>
</feature>
<dbReference type="EMBL" id="JAKKPZ010000015">
    <property type="protein sequence ID" value="KAI1713543.1"/>
    <property type="molecule type" value="Genomic_DNA"/>
</dbReference>
<keyword evidence="5 6" id="KW-0472">Membrane</keyword>
<dbReference type="Pfam" id="PF04893">
    <property type="entry name" value="Yip1"/>
    <property type="match status" value="1"/>
</dbReference>
<feature type="transmembrane region" description="Helical" evidence="6">
    <location>
        <begin position="190"/>
        <end position="212"/>
    </location>
</feature>
<comment type="subcellular location">
    <subcellularLocation>
        <location evidence="6">Golgi apparatus membrane</location>
        <topology evidence="6">Multi-pass membrane protein</topology>
    </subcellularLocation>
    <subcellularLocation>
        <location evidence="1">Membrane</location>
        <topology evidence="1">Multi-pass membrane protein</topology>
    </subcellularLocation>
</comment>
<gene>
    <name evidence="9" type="ORF">DdX_09059</name>
</gene>
<dbReference type="InterPro" id="IPR006977">
    <property type="entry name" value="Yip1_dom"/>
</dbReference>
<evidence type="ECO:0000313" key="9">
    <source>
        <dbReference type="EMBL" id="KAI1713543.1"/>
    </source>
</evidence>
<evidence type="ECO:0000256" key="4">
    <source>
        <dbReference type="ARBA" id="ARBA00022989"/>
    </source>
</evidence>
<sequence length="244" mass="26981">MANTNAAFALDLDLLEKEIEAKEQDRRSKAYTELSGQIAGAPGTSVPKPRRSSAAEPSHDTDFDTLDEPIWDTITRDLKLVSAKFAQVLVPAKKEQNVLKDWDLWGPLFICVALSLILQGNVSDKGPQFTQVFSLAFFGSCMVTLNIKLLGGKISFFQTLCVIGYCLLPSVFGAITCKIFALFIHQRGTLHILKLVLAGFGFVWSTYASMSFLSGTQADNRRLLGLYPVILFYFIVSWLVLSNS</sequence>
<feature type="region of interest" description="Disordered" evidence="7">
    <location>
        <begin position="24"/>
        <end position="64"/>
    </location>
</feature>
<dbReference type="AlphaFoldDB" id="A0AAD4N735"/>
<feature type="transmembrane region" description="Helical" evidence="6">
    <location>
        <begin position="132"/>
        <end position="150"/>
    </location>
</feature>
<accession>A0AAD4N735</accession>
<evidence type="ECO:0000256" key="7">
    <source>
        <dbReference type="SAM" id="MobiDB-lite"/>
    </source>
</evidence>
<comment type="caution">
    <text evidence="9">The sequence shown here is derived from an EMBL/GenBank/DDBJ whole genome shotgun (WGS) entry which is preliminary data.</text>
</comment>
<feature type="transmembrane region" description="Helical" evidence="6">
    <location>
        <begin position="224"/>
        <end position="241"/>
    </location>
</feature>
<name>A0AAD4N735_9BILA</name>
<evidence type="ECO:0000256" key="6">
    <source>
        <dbReference type="RuleBase" id="RU361264"/>
    </source>
</evidence>
<dbReference type="Proteomes" id="UP001201812">
    <property type="component" value="Unassembled WGS sequence"/>
</dbReference>